<dbReference type="EMBL" id="BAABDK010000016">
    <property type="protein sequence ID" value="GAA4034729.1"/>
    <property type="molecule type" value="Genomic_DNA"/>
</dbReference>
<dbReference type="Proteomes" id="UP001501469">
    <property type="component" value="Unassembled WGS sequence"/>
</dbReference>
<sequence length="218" mass="23114">MRTSSSFRTFLLMASLGTALTARAQTAPVPANATAPAAPAAVAPEFQRTTLLKFGTVLTNRTLSGIGQIVPVPLQLGIERRLSSKLAITGSLDALGIAGRVRPFANSEYGFRVFKLGAELGVRRYYRADAHPITRAYGGNYVALNARAEAFPYFGQLYPGGLGLSAQWGMQRRLGSHGLVDAFAGLGAETVPLLWSGLGVRLPVSATVELGVRLSLVR</sequence>
<keyword evidence="3" id="KW-1185">Reference proteome</keyword>
<comment type="caution">
    <text evidence="2">The sequence shown here is derived from an EMBL/GenBank/DDBJ whole genome shotgun (WGS) entry which is preliminary data.</text>
</comment>
<accession>A0ABP7U263</accession>
<proteinExistence type="predicted"/>
<name>A0ABP7U263_9BACT</name>
<evidence type="ECO:0000313" key="3">
    <source>
        <dbReference type="Proteomes" id="UP001501469"/>
    </source>
</evidence>
<feature type="chain" id="PRO_5046382607" description="DUF3575 domain-containing protein" evidence="1">
    <location>
        <begin position="25"/>
        <end position="218"/>
    </location>
</feature>
<gene>
    <name evidence="2" type="ORF">GCM10022409_18970</name>
</gene>
<evidence type="ECO:0000256" key="1">
    <source>
        <dbReference type="SAM" id="SignalP"/>
    </source>
</evidence>
<keyword evidence="1" id="KW-0732">Signal</keyword>
<dbReference type="RefSeq" id="WP_345053362.1">
    <property type="nucleotide sequence ID" value="NZ_BAABDK010000016.1"/>
</dbReference>
<protein>
    <recommendedName>
        <fullName evidence="4">DUF3575 domain-containing protein</fullName>
    </recommendedName>
</protein>
<reference evidence="3" key="1">
    <citation type="journal article" date="2019" name="Int. J. Syst. Evol. Microbiol.">
        <title>The Global Catalogue of Microorganisms (GCM) 10K type strain sequencing project: providing services to taxonomists for standard genome sequencing and annotation.</title>
        <authorList>
            <consortium name="The Broad Institute Genomics Platform"/>
            <consortium name="The Broad Institute Genome Sequencing Center for Infectious Disease"/>
            <person name="Wu L."/>
            <person name="Ma J."/>
        </authorList>
    </citation>
    <scope>NUCLEOTIDE SEQUENCE [LARGE SCALE GENOMIC DNA]</scope>
    <source>
        <strain evidence="3">JCM 17225</strain>
    </source>
</reference>
<evidence type="ECO:0008006" key="4">
    <source>
        <dbReference type="Google" id="ProtNLM"/>
    </source>
</evidence>
<organism evidence="2 3">
    <name type="scientific">Hymenobacter glaciei</name>
    <dbReference type="NCBI Taxonomy" id="877209"/>
    <lineage>
        <taxon>Bacteria</taxon>
        <taxon>Pseudomonadati</taxon>
        <taxon>Bacteroidota</taxon>
        <taxon>Cytophagia</taxon>
        <taxon>Cytophagales</taxon>
        <taxon>Hymenobacteraceae</taxon>
        <taxon>Hymenobacter</taxon>
    </lineage>
</organism>
<feature type="signal peptide" evidence="1">
    <location>
        <begin position="1"/>
        <end position="24"/>
    </location>
</feature>
<evidence type="ECO:0000313" key="2">
    <source>
        <dbReference type="EMBL" id="GAA4034729.1"/>
    </source>
</evidence>